<sequence length="141" mass="15586">MLRVPLLDRLADDEPDLSTETLPLRWHDAGAAAASIRDELSRLLNTRRATLTSKQGLSILDYGVDDWSAFSTTQAGDFSRIARRMAEVIARFEPRILAPQVHLARDDAEPQRLRIQVSGKLAGDSDDAPILFMDTLLGDTA</sequence>
<accession>A0A840RE71</accession>
<organism evidence="2 3">
    <name type="scientific">Silvimonas terrae</name>
    <dbReference type="NCBI Taxonomy" id="300266"/>
    <lineage>
        <taxon>Bacteria</taxon>
        <taxon>Pseudomonadati</taxon>
        <taxon>Pseudomonadota</taxon>
        <taxon>Betaproteobacteria</taxon>
        <taxon>Neisseriales</taxon>
        <taxon>Chitinibacteraceae</taxon>
        <taxon>Silvimonas</taxon>
    </lineage>
</organism>
<dbReference type="Proteomes" id="UP000543030">
    <property type="component" value="Unassembled WGS sequence"/>
</dbReference>
<dbReference type="PANTHER" id="PTHR38595:SF2">
    <property type="entry name" value="TYPE VI SECRETION SYSTEM BASEPLATE SUBUNIT TSSE"/>
    <property type="match status" value="1"/>
</dbReference>
<proteinExistence type="predicted"/>
<dbReference type="NCBIfam" id="TIGR03357">
    <property type="entry name" value="VI_zyme"/>
    <property type="match status" value="1"/>
</dbReference>
<dbReference type="SUPFAM" id="SSF160719">
    <property type="entry name" value="gpW/gp25-like"/>
    <property type="match status" value="1"/>
</dbReference>
<gene>
    <name evidence="2" type="ORF">HNQ50_001375</name>
</gene>
<dbReference type="AlphaFoldDB" id="A0A840RE71"/>
<dbReference type="InterPro" id="IPR017737">
    <property type="entry name" value="TssE1-like"/>
</dbReference>
<evidence type="ECO:0000313" key="2">
    <source>
        <dbReference type="EMBL" id="MBB5190653.1"/>
    </source>
</evidence>
<dbReference type="InterPro" id="IPR007048">
    <property type="entry name" value="IraD/Gp25-like"/>
</dbReference>
<keyword evidence="3" id="KW-1185">Reference proteome</keyword>
<dbReference type="PANTHER" id="PTHR38595">
    <property type="entry name" value="CYTOPLASMIC PROTEIN-RELATED"/>
    <property type="match status" value="1"/>
</dbReference>
<dbReference type="Gene3D" id="3.10.450.40">
    <property type="match status" value="1"/>
</dbReference>
<evidence type="ECO:0000313" key="3">
    <source>
        <dbReference type="Proteomes" id="UP000543030"/>
    </source>
</evidence>
<comment type="caution">
    <text evidence="2">The sequence shown here is derived from an EMBL/GenBank/DDBJ whole genome shotgun (WGS) entry which is preliminary data.</text>
</comment>
<dbReference type="RefSeq" id="WP_184098857.1">
    <property type="nucleotide sequence ID" value="NZ_JACHHN010000002.1"/>
</dbReference>
<evidence type="ECO:0000259" key="1">
    <source>
        <dbReference type="Pfam" id="PF04965"/>
    </source>
</evidence>
<reference evidence="2 3" key="1">
    <citation type="submission" date="2020-08" db="EMBL/GenBank/DDBJ databases">
        <title>Genomic Encyclopedia of Type Strains, Phase IV (KMG-IV): sequencing the most valuable type-strain genomes for metagenomic binning, comparative biology and taxonomic classification.</title>
        <authorList>
            <person name="Goeker M."/>
        </authorList>
    </citation>
    <scope>NUCLEOTIDE SEQUENCE [LARGE SCALE GENOMIC DNA]</scope>
    <source>
        <strain evidence="2 3">DSM 18233</strain>
    </source>
</reference>
<feature type="domain" description="IraD/Gp25-like" evidence="1">
    <location>
        <begin position="33"/>
        <end position="124"/>
    </location>
</feature>
<protein>
    <submittedName>
        <fullName evidence="2">Type VI secretion system lysozyme-related protein</fullName>
    </submittedName>
</protein>
<name>A0A840RE71_9NEIS</name>
<dbReference type="InterPro" id="IPR053176">
    <property type="entry name" value="T6SS_TssE1-like"/>
</dbReference>
<dbReference type="EMBL" id="JACHHN010000002">
    <property type="protein sequence ID" value="MBB5190653.1"/>
    <property type="molecule type" value="Genomic_DNA"/>
</dbReference>
<dbReference type="Pfam" id="PF04965">
    <property type="entry name" value="GPW_gp25"/>
    <property type="match status" value="1"/>
</dbReference>